<dbReference type="Proteomes" id="UP001280629">
    <property type="component" value="Unassembled WGS sequence"/>
</dbReference>
<evidence type="ECO:0000259" key="1">
    <source>
        <dbReference type="Pfam" id="PF02627"/>
    </source>
</evidence>
<dbReference type="EMBL" id="JAUBDH010000004">
    <property type="protein sequence ID" value="MDW0109878.1"/>
    <property type="molecule type" value="Genomic_DNA"/>
</dbReference>
<organism evidence="2 3">
    <name type="scientific">Sporosarcina aquimarina</name>
    <dbReference type="NCBI Taxonomy" id="114975"/>
    <lineage>
        <taxon>Bacteria</taxon>
        <taxon>Bacillati</taxon>
        <taxon>Bacillota</taxon>
        <taxon>Bacilli</taxon>
        <taxon>Bacillales</taxon>
        <taxon>Caryophanaceae</taxon>
        <taxon>Sporosarcina</taxon>
    </lineage>
</organism>
<comment type="caution">
    <text evidence="2">The sequence shown here is derived from an EMBL/GenBank/DDBJ whole genome shotgun (WGS) entry which is preliminary data.</text>
</comment>
<dbReference type="RefSeq" id="WP_317935434.1">
    <property type="nucleotide sequence ID" value="NZ_JAUBDH010000004.1"/>
</dbReference>
<dbReference type="NCBIfam" id="TIGR00778">
    <property type="entry name" value="ahpD_dom"/>
    <property type="match status" value="1"/>
</dbReference>
<dbReference type="InterPro" id="IPR004675">
    <property type="entry name" value="AhpD_core"/>
</dbReference>
<dbReference type="Pfam" id="PF02627">
    <property type="entry name" value="CMD"/>
    <property type="match status" value="1"/>
</dbReference>
<dbReference type="InterPro" id="IPR003779">
    <property type="entry name" value="CMD-like"/>
</dbReference>
<keyword evidence="3" id="KW-1185">Reference proteome</keyword>
<dbReference type="PANTHER" id="PTHR33930">
    <property type="entry name" value="ALKYL HYDROPEROXIDE REDUCTASE AHPD"/>
    <property type="match status" value="1"/>
</dbReference>
<dbReference type="PANTHER" id="PTHR33930:SF2">
    <property type="entry name" value="BLR3452 PROTEIN"/>
    <property type="match status" value="1"/>
</dbReference>
<reference evidence="2 3" key="1">
    <citation type="submission" date="2023-06" db="EMBL/GenBank/DDBJ databases">
        <title>Sporosarcina sp. nov., isolated from Korean traditional fermented seafood 'Jeotgal'.</title>
        <authorList>
            <person name="Yang A.-I."/>
            <person name="Shin N.-R."/>
        </authorList>
    </citation>
    <scope>NUCLEOTIDE SEQUENCE [LARGE SCALE GENOMIC DNA]</scope>
    <source>
        <strain evidence="2 3">KCTC3840</strain>
    </source>
</reference>
<dbReference type="InterPro" id="IPR029032">
    <property type="entry name" value="AhpD-like"/>
</dbReference>
<dbReference type="SUPFAM" id="SSF69118">
    <property type="entry name" value="AhpD-like"/>
    <property type="match status" value="1"/>
</dbReference>
<evidence type="ECO:0000313" key="3">
    <source>
        <dbReference type="Proteomes" id="UP001280629"/>
    </source>
</evidence>
<name>A0ABU4FYT4_9BACL</name>
<proteinExistence type="predicted"/>
<dbReference type="Gene3D" id="1.20.1290.10">
    <property type="entry name" value="AhpD-like"/>
    <property type="match status" value="1"/>
</dbReference>
<accession>A0ABU4FYT4</accession>
<evidence type="ECO:0000313" key="2">
    <source>
        <dbReference type="EMBL" id="MDW0109878.1"/>
    </source>
</evidence>
<protein>
    <submittedName>
        <fullName evidence="2">Carboxymuconolactone decarboxylase family protein</fullName>
    </submittedName>
</protein>
<gene>
    <name evidence="2" type="ORF">QT716_07375</name>
</gene>
<sequence length="115" mass="12257">MDDYSADGVLKRYKEGVSHFTEQLPKIGSGFHNFTESCFAEGALDGKQKQLIALAVSVYAGDETCIAFHAKGCVDAGCSEQEVLEACSTAAALGSGAVMSRMVTCLGDMFQQFQE</sequence>
<feature type="domain" description="Carboxymuconolactone decarboxylase-like" evidence="1">
    <location>
        <begin position="25"/>
        <end position="100"/>
    </location>
</feature>